<feature type="transmembrane region" description="Helical" evidence="1">
    <location>
        <begin position="64"/>
        <end position="86"/>
    </location>
</feature>
<dbReference type="EMBL" id="FORR01000001">
    <property type="protein sequence ID" value="SFI72385.1"/>
    <property type="molecule type" value="Genomic_DNA"/>
</dbReference>
<dbReference type="STRING" id="46223.SAMN05421852_101477"/>
<accession>A0A1I3KJK8</accession>
<dbReference type="Pfam" id="PF04307">
    <property type="entry name" value="YdjM"/>
    <property type="match status" value="1"/>
</dbReference>
<protein>
    <submittedName>
        <fullName evidence="2">Inner membrane protein</fullName>
    </submittedName>
</protein>
<dbReference type="InterPro" id="IPR053170">
    <property type="entry name" value="Transcription_regulator"/>
</dbReference>
<keyword evidence="3" id="KW-1185">Reference proteome</keyword>
<organism evidence="2 3">
    <name type="scientific">Thermoflavimicrobium dichotomicum</name>
    <dbReference type="NCBI Taxonomy" id="46223"/>
    <lineage>
        <taxon>Bacteria</taxon>
        <taxon>Bacillati</taxon>
        <taxon>Bacillota</taxon>
        <taxon>Bacilli</taxon>
        <taxon>Bacillales</taxon>
        <taxon>Thermoactinomycetaceae</taxon>
        <taxon>Thermoflavimicrobium</taxon>
    </lineage>
</organism>
<name>A0A1I3KJK8_9BACL</name>
<evidence type="ECO:0000313" key="3">
    <source>
        <dbReference type="Proteomes" id="UP000199545"/>
    </source>
</evidence>
<keyword evidence="1" id="KW-1133">Transmembrane helix</keyword>
<dbReference type="PANTHER" id="PTHR40031:SF1">
    <property type="entry name" value="MEMBRANE-BOUND METAL-DEPENDENT HYDROLASE"/>
    <property type="match status" value="1"/>
</dbReference>
<gene>
    <name evidence="2" type="ORF">SAMN05421852_101477</name>
</gene>
<proteinExistence type="predicted"/>
<dbReference type="AlphaFoldDB" id="A0A1I3KJK8"/>
<evidence type="ECO:0000256" key="1">
    <source>
        <dbReference type="SAM" id="Phobius"/>
    </source>
</evidence>
<reference evidence="2 3" key="1">
    <citation type="submission" date="2016-10" db="EMBL/GenBank/DDBJ databases">
        <authorList>
            <person name="de Groot N.N."/>
        </authorList>
    </citation>
    <scope>NUCLEOTIDE SEQUENCE [LARGE SCALE GENOMIC DNA]</scope>
    <source>
        <strain evidence="2 3">DSM 44778</strain>
    </source>
</reference>
<feature type="transmembrane region" description="Helical" evidence="1">
    <location>
        <begin position="160"/>
        <end position="182"/>
    </location>
</feature>
<keyword evidence="1" id="KW-0472">Membrane</keyword>
<dbReference type="OrthoDB" id="245523at2"/>
<dbReference type="RefSeq" id="WP_093227616.1">
    <property type="nucleotide sequence ID" value="NZ_FORR01000001.1"/>
</dbReference>
<evidence type="ECO:0000313" key="2">
    <source>
        <dbReference type="EMBL" id="SFI72385.1"/>
    </source>
</evidence>
<dbReference type="Proteomes" id="UP000199545">
    <property type="component" value="Unassembled WGS sequence"/>
</dbReference>
<feature type="transmembrane region" description="Helical" evidence="1">
    <location>
        <begin position="126"/>
        <end position="148"/>
    </location>
</feature>
<keyword evidence="1" id="KW-0812">Transmembrane</keyword>
<dbReference type="PANTHER" id="PTHR40031">
    <property type="entry name" value="HYPOTHETICAL MEMBRANE SPANNING PROTEIN"/>
    <property type="match status" value="1"/>
</dbReference>
<dbReference type="InterPro" id="IPR007404">
    <property type="entry name" value="YdjM-like"/>
</dbReference>
<sequence length="289" mass="33393">MDTITHGLIGYTLYKIAKKDEMSVAMQRGLLFTALVGSQAPDIDVVVRLTETGRIMEQMWHRGLTHSVFLVPLWALIIYGCTRLWFKVKDRLLLYLAGTSVFIHDTIDLFNPWGTGYLEPFSSIRISIGSIPIIDLVFWAIILTGWIFSRVKKTIHPSKIFRWVAFAMLIHLSIQTIQGLWLEYQVKNQYEKTELVATFVPGVFQIVGKKGERVEILQDSLFTAPEKIKILHSKEKSDLTPLFQKNPRAKVLMQWSPFVVVVDDQERLGIFDPRFYRNGKFFIGEYVHK</sequence>